<organism evidence="1 2">
    <name type="scientific">Rosa chinensis</name>
    <name type="common">China rose</name>
    <dbReference type="NCBI Taxonomy" id="74649"/>
    <lineage>
        <taxon>Eukaryota</taxon>
        <taxon>Viridiplantae</taxon>
        <taxon>Streptophyta</taxon>
        <taxon>Embryophyta</taxon>
        <taxon>Tracheophyta</taxon>
        <taxon>Spermatophyta</taxon>
        <taxon>Magnoliopsida</taxon>
        <taxon>eudicotyledons</taxon>
        <taxon>Gunneridae</taxon>
        <taxon>Pentapetalae</taxon>
        <taxon>rosids</taxon>
        <taxon>fabids</taxon>
        <taxon>Rosales</taxon>
        <taxon>Rosaceae</taxon>
        <taxon>Rosoideae</taxon>
        <taxon>Rosoideae incertae sedis</taxon>
        <taxon>Rosa</taxon>
    </lineage>
</organism>
<dbReference type="Gramene" id="PRQ51708">
    <property type="protein sequence ID" value="PRQ51708"/>
    <property type="gene ID" value="RchiOBHm_Chr2g0147461"/>
</dbReference>
<accession>A0A2P6RZ48</accession>
<sequence length="176" mass="19009">MSQFHYSFLCSSPILLQLPRFTSTSLTLLQIHLPCSIPSFSLFSTIPSHLVSTWVSTPNSTPMNSCRTGTPPMFVDDTGPVALCCSVVSTTTTAFLMSFGTSFLLLQTIQVRRMMVDKPLASGSEALVDASLFAARRSAAMAAGFSAAALCGFRSRVGFGCCWAFGPRFVFLFCLM</sequence>
<comment type="caution">
    <text evidence="1">The sequence shown here is derived from an EMBL/GenBank/DDBJ whole genome shotgun (WGS) entry which is preliminary data.</text>
</comment>
<evidence type="ECO:0000313" key="2">
    <source>
        <dbReference type="Proteomes" id="UP000238479"/>
    </source>
</evidence>
<keyword evidence="2" id="KW-1185">Reference proteome</keyword>
<gene>
    <name evidence="1" type="ORF">RchiOBHm_Chr2g0147461</name>
</gene>
<dbReference type="EMBL" id="PDCK01000040">
    <property type="protein sequence ID" value="PRQ51708.1"/>
    <property type="molecule type" value="Genomic_DNA"/>
</dbReference>
<proteinExistence type="predicted"/>
<protein>
    <submittedName>
        <fullName evidence="1">Uncharacterized protein</fullName>
    </submittedName>
</protein>
<evidence type="ECO:0000313" key="1">
    <source>
        <dbReference type="EMBL" id="PRQ51708.1"/>
    </source>
</evidence>
<reference evidence="1 2" key="1">
    <citation type="journal article" date="2018" name="Nat. Genet.">
        <title>The Rosa genome provides new insights in the design of modern roses.</title>
        <authorList>
            <person name="Bendahmane M."/>
        </authorList>
    </citation>
    <scope>NUCLEOTIDE SEQUENCE [LARGE SCALE GENOMIC DNA]</scope>
    <source>
        <strain evidence="2">cv. Old Blush</strain>
    </source>
</reference>
<name>A0A2P6RZ48_ROSCH</name>
<dbReference type="AlphaFoldDB" id="A0A2P6RZ48"/>
<dbReference type="Proteomes" id="UP000238479">
    <property type="component" value="Chromosome 2"/>
</dbReference>